<dbReference type="Proteomes" id="UP000290189">
    <property type="component" value="Unassembled WGS sequence"/>
</dbReference>
<feature type="transmembrane region" description="Helical" evidence="1">
    <location>
        <begin position="100"/>
        <end position="117"/>
    </location>
</feature>
<reference evidence="2 3" key="1">
    <citation type="submission" date="2018-03" db="EMBL/GenBank/DDBJ databases">
        <authorList>
            <person name="Fogelqvist J."/>
        </authorList>
    </citation>
    <scope>NUCLEOTIDE SEQUENCE [LARGE SCALE GENOMIC DNA]</scope>
</reference>
<dbReference type="EMBL" id="OVEO01000001">
    <property type="protein sequence ID" value="SPQ93489.1"/>
    <property type="molecule type" value="Genomic_DNA"/>
</dbReference>
<evidence type="ECO:0000256" key="1">
    <source>
        <dbReference type="SAM" id="Phobius"/>
    </source>
</evidence>
<organism evidence="2 3">
    <name type="scientific">Plasmodiophora brassicae</name>
    <name type="common">Clubroot disease agent</name>
    <dbReference type="NCBI Taxonomy" id="37360"/>
    <lineage>
        <taxon>Eukaryota</taxon>
        <taxon>Sar</taxon>
        <taxon>Rhizaria</taxon>
        <taxon>Endomyxa</taxon>
        <taxon>Phytomyxea</taxon>
        <taxon>Plasmodiophorida</taxon>
        <taxon>Plasmodiophoridae</taxon>
        <taxon>Plasmodiophora</taxon>
    </lineage>
</organism>
<accession>A0A3P3Y042</accession>
<keyword evidence="2" id="KW-0496">Mitochondrion</keyword>
<feature type="transmembrane region" description="Helical" evidence="1">
    <location>
        <begin position="129"/>
        <end position="153"/>
    </location>
</feature>
<keyword evidence="1" id="KW-1133">Transmembrane helix</keyword>
<gene>
    <name evidence="2" type="ORF">PLBR_LOCUS704</name>
</gene>
<sequence length="185" mass="19960">MLLTPHIGVACRQDTISLFVMAVEWNAVHRVRAVWCASQIFVICQTMAAMSAVGKDDVGAMRPGDAVSMQYVAWWHTMLWLVCSICSGVVVGARQRMSEMTFGILLCAAAAFANLAMDDCVFWSAHAGAFATYAAAFFNALLCAANIALFACLRSAQPDLVLGSNLAEFLRPRIKNPGVDIVPPV</sequence>
<keyword evidence="1" id="KW-0472">Membrane</keyword>
<geneLocation type="mitochondrion" evidence="2"/>
<proteinExistence type="predicted"/>
<feature type="transmembrane region" description="Helical" evidence="1">
    <location>
        <begin position="73"/>
        <end position="93"/>
    </location>
</feature>
<evidence type="ECO:0000313" key="2">
    <source>
        <dbReference type="EMBL" id="SPQ93489.1"/>
    </source>
</evidence>
<name>A0A3P3Y042_PLABS</name>
<evidence type="ECO:0000313" key="3">
    <source>
        <dbReference type="Proteomes" id="UP000290189"/>
    </source>
</evidence>
<keyword evidence="1" id="KW-0812">Transmembrane</keyword>
<dbReference type="AlphaFoldDB" id="A0A3P3Y042"/>
<protein>
    <submittedName>
        <fullName evidence="2">Uncharacterized protein</fullName>
    </submittedName>
</protein>